<dbReference type="InterPro" id="IPR017970">
    <property type="entry name" value="Homeobox_CS"/>
</dbReference>
<keyword evidence="3" id="KW-0217">Developmental protein</keyword>
<evidence type="ECO:0000256" key="2">
    <source>
        <dbReference type="ARBA" id="ARBA00004123"/>
    </source>
</evidence>
<dbReference type="PANTHER" id="PTHR24338">
    <property type="entry name" value="HOMEOBOX PROTEIN MSX"/>
    <property type="match status" value="1"/>
</dbReference>
<keyword evidence="6 10" id="KW-0371">Homeobox</keyword>
<dbReference type="OMA" id="CMAPSIA"/>
<keyword evidence="5 10" id="KW-0238">DNA-binding</keyword>
<feature type="domain" description="Homeobox" evidence="13">
    <location>
        <begin position="178"/>
        <end position="238"/>
    </location>
</feature>
<dbReference type="HOGENOM" id="CLU_072675_1_0_1"/>
<dbReference type="PRINTS" id="PR00024">
    <property type="entry name" value="HOMEOBOX"/>
</dbReference>
<comment type="function">
    <text evidence="1">Sequence-specific transcription factor which is part of a developmental regulatory system that provides cells with specific positional identities on the anterior-posterior axis.</text>
</comment>
<dbReference type="PROSITE" id="PS00027">
    <property type="entry name" value="HOMEOBOX_1"/>
    <property type="match status" value="1"/>
</dbReference>
<evidence type="ECO:0000256" key="4">
    <source>
        <dbReference type="ARBA" id="ARBA00023015"/>
    </source>
</evidence>
<evidence type="ECO:0000256" key="11">
    <source>
        <dbReference type="RuleBase" id="RU000682"/>
    </source>
</evidence>
<name>H3D094_TETNG</name>
<evidence type="ECO:0000256" key="6">
    <source>
        <dbReference type="ARBA" id="ARBA00023155"/>
    </source>
</evidence>
<dbReference type="GO" id="GO:0000977">
    <property type="term" value="F:RNA polymerase II transcription regulatory region sequence-specific DNA binding"/>
    <property type="evidence" value="ECO:0007669"/>
    <property type="project" value="TreeGrafter"/>
</dbReference>
<evidence type="ECO:0000256" key="5">
    <source>
        <dbReference type="ARBA" id="ARBA00023125"/>
    </source>
</evidence>
<evidence type="ECO:0000256" key="1">
    <source>
        <dbReference type="ARBA" id="ARBA00003263"/>
    </source>
</evidence>
<dbReference type="CDD" id="cd00086">
    <property type="entry name" value="homeodomain"/>
    <property type="match status" value="1"/>
</dbReference>
<feature type="compositionally biased region" description="Polar residues" evidence="12">
    <location>
        <begin position="152"/>
        <end position="163"/>
    </location>
</feature>
<proteinExistence type="inferred from homology"/>
<evidence type="ECO:0000313" key="15">
    <source>
        <dbReference type="Proteomes" id="UP000007303"/>
    </source>
</evidence>
<dbReference type="Proteomes" id="UP000007303">
    <property type="component" value="Unassembled WGS sequence"/>
</dbReference>
<comment type="similarity">
    <text evidence="9">Belongs to the Msh homeobox family.</text>
</comment>
<keyword evidence="15" id="KW-1185">Reference proteome</keyword>
<keyword evidence="8 10" id="KW-0539">Nucleus</keyword>
<dbReference type="SUPFAM" id="SSF46689">
    <property type="entry name" value="Homeodomain-like"/>
    <property type="match status" value="1"/>
</dbReference>
<feature type="DNA-binding region" description="Homeobox" evidence="10">
    <location>
        <begin position="180"/>
        <end position="239"/>
    </location>
</feature>
<evidence type="ECO:0000256" key="9">
    <source>
        <dbReference type="ARBA" id="ARBA00038425"/>
    </source>
</evidence>
<dbReference type="InterPro" id="IPR001356">
    <property type="entry name" value="HD"/>
</dbReference>
<dbReference type="Ensembl" id="ENSTNIT00000014125.1">
    <property type="protein sequence ID" value="ENSTNIP00000013930.1"/>
    <property type="gene ID" value="ENSTNIG00000010999.1"/>
</dbReference>
<sequence length="303" mass="32792">KGKLHPQSQQVASFVPGPNCMAPSIAMSALMAGLKSEELPARSVLVGTGDMTTSLSPAEERGKPKVAILPFSVEALMADRKPSRELTSPAGATSVPGTSQVVGNSPRMGALGGVETSVPGLAMSPFSVGDIMNVPEDVLMKPESPDSKERTSWIQSPRFSSTPPRRLSPPACPLRKHKTNRKPRTPFTTSQLLALERKFRQKQYLSIAERAEFSSSLSLTETQVKIWFQNRRAKAKRLQEAELEKLKMAAKPMLPPAFGISFPLGAHVPASYAGTHPFQRHTLPVSPVGLYAAHVGYSMYHLA</sequence>
<protein>
    <submittedName>
        <fullName evidence="14">Muscle segment homeobox 1a</fullName>
    </submittedName>
</protein>
<evidence type="ECO:0000313" key="14">
    <source>
        <dbReference type="Ensembl" id="ENSTNIP00000013930.1"/>
    </source>
</evidence>
<evidence type="ECO:0000256" key="8">
    <source>
        <dbReference type="ARBA" id="ARBA00023242"/>
    </source>
</evidence>
<feature type="region of interest" description="Disordered" evidence="12">
    <location>
        <begin position="142"/>
        <end position="185"/>
    </location>
</feature>
<organism evidence="14 15">
    <name type="scientific">Tetraodon nigroviridis</name>
    <name type="common">Spotted green pufferfish</name>
    <name type="synonym">Chelonodon nigroviridis</name>
    <dbReference type="NCBI Taxonomy" id="99883"/>
    <lineage>
        <taxon>Eukaryota</taxon>
        <taxon>Metazoa</taxon>
        <taxon>Chordata</taxon>
        <taxon>Craniata</taxon>
        <taxon>Vertebrata</taxon>
        <taxon>Euteleostomi</taxon>
        <taxon>Actinopterygii</taxon>
        <taxon>Neopterygii</taxon>
        <taxon>Teleostei</taxon>
        <taxon>Neoteleostei</taxon>
        <taxon>Acanthomorphata</taxon>
        <taxon>Eupercaria</taxon>
        <taxon>Tetraodontiformes</taxon>
        <taxon>Tetradontoidea</taxon>
        <taxon>Tetraodontidae</taxon>
        <taxon>Tetraodon</taxon>
    </lineage>
</organism>
<dbReference type="InterPro" id="IPR009057">
    <property type="entry name" value="Homeodomain-like_sf"/>
</dbReference>
<dbReference type="FunFam" id="1.10.10.60:FF:000134">
    <property type="entry name" value="Homeobox protein MSX-1"/>
    <property type="match status" value="1"/>
</dbReference>
<feature type="region of interest" description="Disordered" evidence="12">
    <location>
        <begin position="82"/>
        <end position="104"/>
    </location>
</feature>
<keyword evidence="4" id="KW-0805">Transcription regulation</keyword>
<evidence type="ECO:0000256" key="12">
    <source>
        <dbReference type="SAM" id="MobiDB-lite"/>
    </source>
</evidence>
<feature type="compositionally biased region" description="Basic residues" evidence="12">
    <location>
        <begin position="174"/>
        <end position="184"/>
    </location>
</feature>
<dbReference type="PROSITE" id="PS50071">
    <property type="entry name" value="HOMEOBOX_2"/>
    <property type="match status" value="1"/>
</dbReference>
<dbReference type="GO" id="GO:0000981">
    <property type="term" value="F:DNA-binding transcription factor activity, RNA polymerase II-specific"/>
    <property type="evidence" value="ECO:0007669"/>
    <property type="project" value="InterPro"/>
</dbReference>
<accession>H3D094</accession>
<dbReference type="SMART" id="SM00389">
    <property type="entry name" value="HOX"/>
    <property type="match status" value="1"/>
</dbReference>
<comment type="subcellular location">
    <subcellularLocation>
        <location evidence="2 10 11">Nucleus</location>
    </subcellularLocation>
</comment>
<dbReference type="GO" id="GO:0043049">
    <property type="term" value="P:otic placode formation"/>
    <property type="evidence" value="ECO:0007669"/>
    <property type="project" value="UniProtKB-ARBA"/>
</dbReference>
<dbReference type="InterPro" id="IPR020479">
    <property type="entry name" value="HD_metazoa"/>
</dbReference>
<evidence type="ECO:0000256" key="7">
    <source>
        <dbReference type="ARBA" id="ARBA00023163"/>
    </source>
</evidence>
<dbReference type="GO" id="GO:0005634">
    <property type="term" value="C:nucleus"/>
    <property type="evidence" value="ECO:0007669"/>
    <property type="project" value="UniProtKB-SubCell"/>
</dbReference>
<keyword evidence="7" id="KW-0804">Transcription</keyword>
<dbReference type="GeneTree" id="ENSGT00940000164716"/>
<evidence type="ECO:0000259" key="13">
    <source>
        <dbReference type="PROSITE" id="PS50071"/>
    </source>
</evidence>
<feature type="compositionally biased region" description="Basic and acidic residues" evidence="12">
    <location>
        <begin position="142"/>
        <end position="151"/>
    </location>
</feature>
<dbReference type="PANTHER" id="PTHR24338:SF8">
    <property type="entry name" value="HOMEOBOX PROTEIN MSX-1"/>
    <property type="match status" value="1"/>
</dbReference>
<dbReference type="AlphaFoldDB" id="H3D094"/>
<evidence type="ECO:0000256" key="10">
    <source>
        <dbReference type="PROSITE-ProRule" id="PRU00108"/>
    </source>
</evidence>
<dbReference type="Gene3D" id="1.10.10.60">
    <property type="entry name" value="Homeodomain-like"/>
    <property type="match status" value="1"/>
</dbReference>
<dbReference type="STRING" id="99883.ENSTNIP00000013930"/>
<reference evidence="15" key="1">
    <citation type="journal article" date="2004" name="Nature">
        <title>Genome duplication in the teleost fish Tetraodon nigroviridis reveals the early vertebrate proto-karyotype.</title>
        <authorList>
            <person name="Jaillon O."/>
            <person name="Aury J.-M."/>
            <person name="Brunet F."/>
            <person name="Petit J.-L."/>
            <person name="Stange-Thomann N."/>
            <person name="Mauceli E."/>
            <person name="Bouneau L."/>
            <person name="Fischer C."/>
            <person name="Ozouf-Costaz C."/>
            <person name="Bernot A."/>
            <person name="Nicaud S."/>
            <person name="Jaffe D."/>
            <person name="Fisher S."/>
            <person name="Lutfalla G."/>
            <person name="Dossat C."/>
            <person name="Segurens B."/>
            <person name="Dasilva C."/>
            <person name="Salanoubat M."/>
            <person name="Levy M."/>
            <person name="Boudet N."/>
            <person name="Castellano S."/>
            <person name="Anthouard V."/>
            <person name="Jubin C."/>
            <person name="Castelli V."/>
            <person name="Katinka M."/>
            <person name="Vacherie B."/>
            <person name="Biemont C."/>
            <person name="Skalli Z."/>
            <person name="Cattolico L."/>
            <person name="Poulain J."/>
            <person name="De Berardinis V."/>
            <person name="Cruaud C."/>
            <person name="Duprat S."/>
            <person name="Brottier P."/>
            <person name="Coutanceau J.-P."/>
            <person name="Gouzy J."/>
            <person name="Parra G."/>
            <person name="Lardier G."/>
            <person name="Chapple C."/>
            <person name="McKernan K.J."/>
            <person name="McEwan P."/>
            <person name="Bosak S."/>
            <person name="Kellis M."/>
            <person name="Volff J.-N."/>
            <person name="Guigo R."/>
            <person name="Zody M.C."/>
            <person name="Mesirov J."/>
            <person name="Lindblad-Toh K."/>
            <person name="Birren B."/>
            <person name="Nusbaum C."/>
            <person name="Kahn D."/>
            <person name="Robinson-Rechavi M."/>
            <person name="Laudet V."/>
            <person name="Schachter V."/>
            <person name="Quetier F."/>
            <person name="Saurin W."/>
            <person name="Scarpelli C."/>
            <person name="Wincker P."/>
            <person name="Lander E.S."/>
            <person name="Weissenbach J."/>
            <person name="Roest Crollius H."/>
        </authorList>
    </citation>
    <scope>NUCLEOTIDE SEQUENCE [LARGE SCALE GENOMIC DNA]</scope>
</reference>
<dbReference type="Pfam" id="PF00046">
    <property type="entry name" value="Homeodomain"/>
    <property type="match status" value="1"/>
</dbReference>
<dbReference type="InterPro" id="IPR050674">
    <property type="entry name" value="Msh_Homeobox_Regulators"/>
</dbReference>
<evidence type="ECO:0000256" key="3">
    <source>
        <dbReference type="ARBA" id="ARBA00022473"/>
    </source>
</evidence>
<reference evidence="14" key="2">
    <citation type="submission" date="2025-08" db="UniProtKB">
        <authorList>
            <consortium name="Ensembl"/>
        </authorList>
    </citation>
    <scope>IDENTIFICATION</scope>
</reference>
<reference evidence="14" key="3">
    <citation type="submission" date="2025-09" db="UniProtKB">
        <authorList>
            <consortium name="Ensembl"/>
        </authorList>
    </citation>
    <scope>IDENTIFICATION</scope>
</reference>
<dbReference type="InParanoid" id="H3D094"/>